<evidence type="ECO:0000313" key="12">
    <source>
        <dbReference type="Proteomes" id="UP000831019"/>
    </source>
</evidence>
<dbReference type="Pfam" id="PF04290">
    <property type="entry name" value="DctQ"/>
    <property type="match status" value="1"/>
</dbReference>
<evidence type="ECO:0000256" key="5">
    <source>
        <dbReference type="ARBA" id="ARBA00022692"/>
    </source>
</evidence>
<evidence type="ECO:0000256" key="3">
    <source>
        <dbReference type="ARBA" id="ARBA00022475"/>
    </source>
</evidence>
<evidence type="ECO:0000256" key="2">
    <source>
        <dbReference type="ARBA" id="ARBA00022448"/>
    </source>
</evidence>
<feature type="transmembrane region" description="Helical" evidence="9">
    <location>
        <begin position="50"/>
        <end position="68"/>
    </location>
</feature>
<comment type="function">
    <text evidence="9">Part of the tripartite ATP-independent periplasmic (TRAP) transport system.</text>
</comment>
<reference evidence="12" key="1">
    <citation type="journal article" date="2022" name="Microorganisms">
        <title>Beyond the ABCs#Discovery of Three New Plasmid Types in Rhodobacterales (RepQ, RepY, RepW).</title>
        <authorList>
            <person name="Freese H.M."/>
            <person name="Ringel V."/>
            <person name="Overmann J."/>
            <person name="Petersen J."/>
        </authorList>
    </citation>
    <scope>NUCLEOTIDE SEQUENCE [LARGE SCALE GENOMIC DNA]</scope>
    <source>
        <strain evidence="12">DSM 109990</strain>
        <plasmid evidence="12">pDSM109990_c</plasmid>
    </source>
</reference>
<dbReference type="InterPro" id="IPR007387">
    <property type="entry name" value="TRAP_DctQ"/>
</dbReference>
<keyword evidence="5 9" id="KW-0812">Transmembrane</keyword>
<comment type="caution">
    <text evidence="9">Lacks conserved residue(s) required for the propagation of feature annotation.</text>
</comment>
<evidence type="ECO:0000256" key="6">
    <source>
        <dbReference type="ARBA" id="ARBA00022989"/>
    </source>
</evidence>
<sequence>MERIVTIIDGMNTAIGRATIWLLLLSVLVSAGNALARKFLSIGSNAFLELQWYLVGTMIVLGAAWVLRENAHVRIEIFSASFPPPLRKWIELLGHSLMLLPFAGAMVVLSWPFFVRSWAQNEASLNYGGLLVWPMRGIIVLGFVLLLLQAISQIYHAICSFAQD</sequence>
<name>A0ABY3ZRA5_9RHOB</name>
<accession>A0ABY3ZRA5</accession>
<dbReference type="EMBL" id="CP085147">
    <property type="protein sequence ID" value="UOA17068.1"/>
    <property type="molecule type" value="Genomic_DNA"/>
</dbReference>
<keyword evidence="2 9" id="KW-0813">Transport</keyword>
<feature type="transmembrane region" description="Helical" evidence="9">
    <location>
        <begin position="89"/>
        <end position="115"/>
    </location>
</feature>
<evidence type="ECO:0000256" key="9">
    <source>
        <dbReference type="RuleBase" id="RU369079"/>
    </source>
</evidence>
<organism evidence="11 12">
    <name type="scientific">Sulfitobacter dubius</name>
    <dbReference type="NCBI Taxonomy" id="218673"/>
    <lineage>
        <taxon>Bacteria</taxon>
        <taxon>Pseudomonadati</taxon>
        <taxon>Pseudomonadota</taxon>
        <taxon>Alphaproteobacteria</taxon>
        <taxon>Rhodobacterales</taxon>
        <taxon>Roseobacteraceae</taxon>
        <taxon>Sulfitobacter</taxon>
    </lineage>
</organism>
<keyword evidence="4 9" id="KW-0997">Cell inner membrane</keyword>
<evidence type="ECO:0000256" key="8">
    <source>
        <dbReference type="ARBA" id="ARBA00038436"/>
    </source>
</evidence>
<proteinExistence type="inferred from homology"/>
<keyword evidence="6 9" id="KW-1133">Transmembrane helix</keyword>
<dbReference type="RefSeq" id="WP_243263829.1">
    <property type="nucleotide sequence ID" value="NZ_CP085147.1"/>
</dbReference>
<geneLocation type="plasmid" evidence="11 12">
    <name>pDSM109990_c</name>
</geneLocation>
<gene>
    <name evidence="11" type="ORF">DSM109990_03967</name>
</gene>
<keyword evidence="7 9" id="KW-0472">Membrane</keyword>
<feature type="transmembrane region" description="Helical" evidence="9">
    <location>
        <begin position="127"/>
        <end position="148"/>
    </location>
</feature>
<dbReference type="Proteomes" id="UP000831019">
    <property type="component" value="Plasmid pDSM109990_c"/>
</dbReference>
<protein>
    <recommendedName>
        <fullName evidence="9">TRAP transporter small permease protein</fullName>
    </recommendedName>
</protein>
<comment type="similarity">
    <text evidence="8 9">Belongs to the TRAP transporter small permease family.</text>
</comment>
<dbReference type="PANTHER" id="PTHR35011">
    <property type="entry name" value="2,3-DIKETO-L-GULONATE TRAP TRANSPORTER SMALL PERMEASE PROTEIN YIAM"/>
    <property type="match status" value="1"/>
</dbReference>
<evidence type="ECO:0000259" key="10">
    <source>
        <dbReference type="Pfam" id="PF04290"/>
    </source>
</evidence>
<evidence type="ECO:0000256" key="1">
    <source>
        <dbReference type="ARBA" id="ARBA00004429"/>
    </source>
</evidence>
<dbReference type="InterPro" id="IPR055348">
    <property type="entry name" value="DctQ"/>
</dbReference>
<dbReference type="PANTHER" id="PTHR35011:SF4">
    <property type="entry name" value="SLL1102 PROTEIN"/>
    <property type="match status" value="1"/>
</dbReference>
<evidence type="ECO:0000256" key="7">
    <source>
        <dbReference type="ARBA" id="ARBA00023136"/>
    </source>
</evidence>
<evidence type="ECO:0000256" key="4">
    <source>
        <dbReference type="ARBA" id="ARBA00022519"/>
    </source>
</evidence>
<keyword evidence="12" id="KW-1185">Reference proteome</keyword>
<comment type="subcellular location">
    <subcellularLocation>
        <location evidence="1 9">Cell inner membrane</location>
        <topology evidence="1 9">Multi-pass membrane protein</topology>
    </subcellularLocation>
</comment>
<evidence type="ECO:0000313" key="11">
    <source>
        <dbReference type="EMBL" id="UOA17068.1"/>
    </source>
</evidence>
<feature type="domain" description="Tripartite ATP-independent periplasmic transporters DctQ component" evidence="10">
    <location>
        <begin position="28"/>
        <end position="159"/>
    </location>
</feature>
<keyword evidence="11" id="KW-0614">Plasmid</keyword>
<comment type="subunit">
    <text evidence="9">The complex comprises the extracytoplasmic solute receptor protein and the two transmembrane proteins.</text>
</comment>
<keyword evidence="3" id="KW-1003">Cell membrane</keyword>